<dbReference type="Proteomes" id="UP000294850">
    <property type="component" value="Unassembled WGS sequence"/>
</dbReference>
<keyword evidence="2" id="KW-1003">Cell membrane</keyword>
<feature type="transmembrane region" description="Helical" evidence="6">
    <location>
        <begin position="107"/>
        <end position="127"/>
    </location>
</feature>
<feature type="transmembrane region" description="Helical" evidence="6">
    <location>
        <begin position="785"/>
        <end position="809"/>
    </location>
</feature>
<proteinExistence type="predicted"/>
<dbReference type="RefSeq" id="WP_131962913.1">
    <property type="nucleotide sequence ID" value="NZ_SMFL01000027.1"/>
</dbReference>
<evidence type="ECO:0000256" key="3">
    <source>
        <dbReference type="ARBA" id="ARBA00022692"/>
    </source>
</evidence>
<accession>A0A4R5DA17</accession>
<gene>
    <name evidence="9" type="ORF">E0F88_32815</name>
</gene>
<evidence type="ECO:0000256" key="6">
    <source>
        <dbReference type="SAM" id="Phobius"/>
    </source>
</evidence>
<dbReference type="PANTHER" id="PTHR30572:SF18">
    <property type="entry name" value="ABC-TYPE MACROLIDE FAMILY EXPORT SYSTEM PERMEASE COMPONENT 2"/>
    <property type="match status" value="1"/>
</dbReference>
<dbReference type="Pfam" id="PF02687">
    <property type="entry name" value="FtsX"/>
    <property type="match status" value="2"/>
</dbReference>
<organism evidence="9 10">
    <name type="scientific">Dyadobacter psychrotolerans</name>
    <dbReference type="NCBI Taxonomy" id="2541721"/>
    <lineage>
        <taxon>Bacteria</taxon>
        <taxon>Pseudomonadati</taxon>
        <taxon>Bacteroidota</taxon>
        <taxon>Cytophagia</taxon>
        <taxon>Cytophagales</taxon>
        <taxon>Spirosomataceae</taxon>
        <taxon>Dyadobacter</taxon>
    </lineage>
</organism>
<evidence type="ECO:0000259" key="7">
    <source>
        <dbReference type="Pfam" id="PF02687"/>
    </source>
</evidence>
<evidence type="ECO:0000313" key="9">
    <source>
        <dbReference type="EMBL" id="TDE08284.1"/>
    </source>
</evidence>
<feature type="domain" description="ABC3 transporter permease C-terminal" evidence="7">
    <location>
        <begin position="789"/>
        <end position="900"/>
    </location>
</feature>
<feature type="transmembrane region" description="Helical" evidence="6">
    <location>
        <begin position="433"/>
        <end position="461"/>
    </location>
</feature>
<comment type="subcellular location">
    <subcellularLocation>
        <location evidence="1">Cell membrane</location>
        <topology evidence="1">Multi-pass membrane protein</topology>
    </subcellularLocation>
</comment>
<keyword evidence="10" id="KW-1185">Reference proteome</keyword>
<feature type="domain" description="ABC3 transporter permease C-terminal" evidence="7">
    <location>
        <begin position="394"/>
        <end position="509"/>
    </location>
</feature>
<evidence type="ECO:0000259" key="8">
    <source>
        <dbReference type="Pfam" id="PF12704"/>
    </source>
</evidence>
<keyword evidence="5 6" id="KW-0472">Membrane</keyword>
<evidence type="ECO:0000256" key="1">
    <source>
        <dbReference type="ARBA" id="ARBA00004651"/>
    </source>
</evidence>
<dbReference type="InterPro" id="IPR003838">
    <property type="entry name" value="ABC3_permease_C"/>
</dbReference>
<evidence type="ECO:0000256" key="4">
    <source>
        <dbReference type="ARBA" id="ARBA00022989"/>
    </source>
</evidence>
<keyword evidence="3 6" id="KW-0812">Transmembrane</keyword>
<feature type="transmembrane region" description="Helical" evidence="6">
    <location>
        <begin position="388"/>
        <end position="412"/>
    </location>
</feature>
<dbReference type="GO" id="GO:0005886">
    <property type="term" value="C:plasma membrane"/>
    <property type="evidence" value="ECO:0007669"/>
    <property type="project" value="UniProtKB-SubCell"/>
</dbReference>
<keyword evidence="4 6" id="KW-1133">Transmembrane helix</keyword>
<evidence type="ECO:0000256" key="2">
    <source>
        <dbReference type="ARBA" id="ARBA00022475"/>
    </source>
</evidence>
<feature type="transmembrane region" description="Helical" evidence="6">
    <location>
        <begin position="531"/>
        <end position="551"/>
    </location>
</feature>
<evidence type="ECO:0000313" key="10">
    <source>
        <dbReference type="Proteomes" id="UP000294850"/>
    </source>
</evidence>
<evidence type="ECO:0000256" key="5">
    <source>
        <dbReference type="ARBA" id="ARBA00023136"/>
    </source>
</evidence>
<dbReference type="InterPro" id="IPR025857">
    <property type="entry name" value="MacB_PCD"/>
</dbReference>
<reference evidence="9 10" key="1">
    <citation type="submission" date="2019-03" db="EMBL/GenBank/DDBJ databases">
        <title>Dyadobacter AR-3-6 sp. nov., isolated from arctic soil.</title>
        <authorList>
            <person name="Chaudhary D.K."/>
        </authorList>
    </citation>
    <scope>NUCLEOTIDE SEQUENCE [LARGE SCALE GENOMIC DNA]</scope>
    <source>
        <strain evidence="9 10">AR-3-6</strain>
    </source>
</reference>
<comment type="caution">
    <text evidence="9">The sequence shown here is derived from an EMBL/GenBank/DDBJ whole genome shotgun (WGS) entry which is preliminary data.</text>
</comment>
<dbReference type="Pfam" id="PF12704">
    <property type="entry name" value="MacB_PCD"/>
    <property type="match status" value="2"/>
</dbReference>
<dbReference type="EMBL" id="SMFL01000027">
    <property type="protein sequence ID" value="TDE08284.1"/>
    <property type="molecule type" value="Genomic_DNA"/>
</dbReference>
<feature type="domain" description="MacB-like periplasmic core" evidence="8">
    <location>
        <begin position="565"/>
        <end position="734"/>
    </location>
</feature>
<feature type="transmembrane region" description="Helical" evidence="6">
    <location>
        <begin position="481"/>
        <end position="504"/>
    </location>
</feature>
<dbReference type="NCBIfam" id="NF038404">
    <property type="entry name" value="perm_prefix_2"/>
    <property type="match status" value="1"/>
</dbReference>
<dbReference type="InterPro" id="IPR047699">
    <property type="entry name" value="Permease_put_prefix"/>
</dbReference>
<dbReference type="InterPro" id="IPR050250">
    <property type="entry name" value="Macrolide_Exporter_MacB"/>
</dbReference>
<dbReference type="AlphaFoldDB" id="A0A4R5DA17"/>
<protein>
    <submittedName>
        <fullName evidence="9">FtsX-like permease family protein</fullName>
    </submittedName>
</protein>
<dbReference type="OrthoDB" id="5933722at2"/>
<dbReference type="GO" id="GO:0022857">
    <property type="term" value="F:transmembrane transporter activity"/>
    <property type="evidence" value="ECO:0007669"/>
    <property type="project" value="TreeGrafter"/>
</dbReference>
<feature type="transmembrane region" description="Helical" evidence="6">
    <location>
        <begin position="871"/>
        <end position="891"/>
    </location>
</feature>
<sequence>MADKKSTNTNSGPPVWATWLLSSFSDPNTSEELQGDLLEMYDYWSAGLGKSKAKWKYIYAVFRLLRPLARKKDSENYQKTYGISPGMLKSYFKIGARNLLKNKGYSAINIFGLAIGVSACIVIYLLVSFELSYENFQPDKERIYRVTSGFQNSQGVRSQNAGLSAPMPEHIRKEITGLESLAACHVWNTNTTVAYTKNGKNPSKVWKNDQSQVLICEAEYFQIFKYEWLLGSAQSCLQAPNEVVLTQSEAEKYFGAIPLQQVLGKRLYFSDSLITTVSGIVKDLPSNSDFKFKNFISFKSIQTKAWRKEFQLDEWTNTNSSSMAFVKVANKVTASQIDKQFPAFLNKYLDTKDEWNKGRTLDLQPLSDIHYNQEIKDNFSRQVHLPSLYALMGIAVFLLLIAAINFINLATAQSINRIKEIGVRKVLGSSRKSLIIQFLCETFVITFAAVLLSLSFIEPILSAFEKFVPQEFSFSILDPKLLGFVALIAALTSLLSGLYPAWVISSYTPIASLKNQVSFGRNGGVLLRKSLITFQFVASQIFILGTIIMAAQSRFMLNKDLGFNKDAIIHFQTDWHDSEIDKKDILIQKLRQIPEIENVSIGTTPALRGYSTNRVSYHDGKNEIKLDVHRRAVDENYIPMFGLKLVAGRNITNSDTAKEFVINQTYAKMLGFKKPEDAIGKMLTYSGGKGDINLPIVGVVSDFHLQSLHTPIKPLYILSENKYENAINVKVRTGGNSGKELNNVIGKMEVAYKEVFTTGAVEFSPLFFNETVGKFYQKEQRLSQILNTATGVAILISCMGLFGLAAFVTRQRTKEIGIRKVLGSTASQILVLLSRDFLRLVVLSIFIASPIAYLLMKQWLQDFAYRVDISWWIFALAAGVSIVVAILTVGYQSLRAALLNPVESLKVE</sequence>
<dbReference type="PANTHER" id="PTHR30572">
    <property type="entry name" value="MEMBRANE COMPONENT OF TRANSPORTER-RELATED"/>
    <property type="match status" value="1"/>
</dbReference>
<feature type="transmembrane region" description="Helical" evidence="6">
    <location>
        <begin position="837"/>
        <end position="856"/>
    </location>
</feature>
<name>A0A4R5DA17_9BACT</name>
<feature type="domain" description="MacB-like periplasmic core" evidence="8">
    <location>
        <begin position="106"/>
        <end position="341"/>
    </location>
</feature>